<evidence type="ECO:0000313" key="2">
    <source>
        <dbReference type="Proteomes" id="UP000886523"/>
    </source>
</evidence>
<comment type="caution">
    <text evidence="1">The sequence shown here is derived from an EMBL/GenBank/DDBJ whole genome shotgun (WGS) entry which is preliminary data.</text>
</comment>
<proteinExistence type="predicted"/>
<organism evidence="1 2">
    <name type="scientific">Hydnum rufescens UP504</name>
    <dbReference type="NCBI Taxonomy" id="1448309"/>
    <lineage>
        <taxon>Eukaryota</taxon>
        <taxon>Fungi</taxon>
        <taxon>Dikarya</taxon>
        <taxon>Basidiomycota</taxon>
        <taxon>Agaricomycotina</taxon>
        <taxon>Agaricomycetes</taxon>
        <taxon>Cantharellales</taxon>
        <taxon>Hydnaceae</taxon>
        <taxon>Hydnum</taxon>
    </lineage>
</organism>
<protein>
    <submittedName>
        <fullName evidence="1">Uncharacterized protein</fullName>
    </submittedName>
</protein>
<keyword evidence="2" id="KW-1185">Reference proteome</keyword>
<dbReference type="OrthoDB" id="3259165at2759"/>
<accession>A0A9P6E179</accession>
<evidence type="ECO:0000313" key="1">
    <source>
        <dbReference type="EMBL" id="KAF9519024.1"/>
    </source>
</evidence>
<dbReference type="Proteomes" id="UP000886523">
    <property type="component" value="Unassembled WGS sequence"/>
</dbReference>
<gene>
    <name evidence="1" type="ORF">BS47DRAFT_1288899</name>
</gene>
<dbReference type="EMBL" id="MU128920">
    <property type="protein sequence ID" value="KAF9519024.1"/>
    <property type="molecule type" value="Genomic_DNA"/>
</dbReference>
<reference evidence="1" key="1">
    <citation type="journal article" date="2020" name="Nat. Commun.">
        <title>Large-scale genome sequencing of mycorrhizal fungi provides insights into the early evolution of symbiotic traits.</title>
        <authorList>
            <person name="Miyauchi S."/>
            <person name="Kiss E."/>
            <person name="Kuo A."/>
            <person name="Drula E."/>
            <person name="Kohler A."/>
            <person name="Sanchez-Garcia M."/>
            <person name="Morin E."/>
            <person name="Andreopoulos B."/>
            <person name="Barry K.W."/>
            <person name="Bonito G."/>
            <person name="Buee M."/>
            <person name="Carver A."/>
            <person name="Chen C."/>
            <person name="Cichocki N."/>
            <person name="Clum A."/>
            <person name="Culley D."/>
            <person name="Crous P.W."/>
            <person name="Fauchery L."/>
            <person name="Girlanda M."/>
            <person name="Hayes R.D."/>
            <person name="Keri Z."/>
            <person name="LaButti K."/>
            <person name="Lipzen A."/>
            <person name="Lombard V."/>
            <person name="Magnuson J."/>
            <person name="Maillard F."/>
            <person name="Murat C."/>
            <person name="Nolan M."/>
            <person name="Ohm R.A."/>
            <person name="Pangilinan J."/>
            <person name="Pereira M.F."/>
            <person name="Perotto S."/>
            <person name="Peter M."/>
            <person name="Pfister S."/>
            <person name="Riley R."/>
            <person name="Sitrit Y."/>
            <person name="Stielow J.B."/>
            <person name="Szollosi G."/>
            <person name="Zifcakova L."/>
            <person name="Stursova M."/>
            <person name="Spatafora J.W."/>
            <person name="Tedersoo L."/>
            <person name="Vaario L.M."/>
            <person name="Yamada A."/>
            <person name="Yan M."/>
            <person name="Wang P."/>
            <person name="Xu J."/>
            <person name="Bruns T."/>
            <person name="Baldrian P."/>
            <person name="Vilgalys R."/>
            <person name="Dunand C."/>
            <person name="Henrissat B."/>
            <person name="Grigoriev I.V."/>
            <person name="Hibbett D."/>
            <person name="Nagy L.G."/>
            <person name="Martin F.M."/>
        </authorList>
    </citation>
    <scope>NUCLEOTIDE SEQUENCE</scope>
    <source>
        <strain evidence="1">UP504</strain>
    </source>
</reference>
<dbReference type="AlphaFoldDB" id="A0A9P6E179"/>
<sequence length="109" mass="12199">MRGKNGILHGAYVPQEIKSEGLLKMDINQPLWEDVYIADLPDGKAPDWLGDESVHTGIRAAQEAINCKQDLLRCHAEHLNLCAWYRSEFTATKRACDLSSGVLVLFTMV</sequence>
<name>A0A9P6E179_9AGAM</name>